<evidence type="ECO:0000313" key="2">
    <source>
        <dbReference type="Proteomes" id="UP000505077"/>
    </source>
</evidence>
<gene>
    <name evidence="1" type="ORF">ZNDK_0050</name>
</gene>
<dbReference type="Proteomes" id="UP000505077">
    <property type="component" value="Unassembled WGS sequence"/>
</dbReference>
<comment type="caution">
    <text evidence="1">The sequence shown here is derived from an EMBL/GenBank/DDBJ whole genome shotgun (WGS) entry which is preliminary data.</text>
</comment>
<dbReference type="EMBL" id="BLLL01000001">
    <property type="protein sequence ID" value="GFH62279.1"/>
    <property type="molecule type" value="Genomic_DNA"/>
</dbReference>
<protein>
    <submittedName>
        <fullName evidence="1">Uncharacterized protein</fullName>
    </submittedName>
</protein>
<reference evidence="1 2" key="1">
    <citation type="journal article" date="2020" name="ISME J.">
        <title>Parallel Reductive Genome Evolution in Desulfovibrio Ectosymbionts Independently Acquired by Trichonympha Protists in the Termite Gut.</title>
        <authorList>
            <person name="Takeuchi M."/>
            <person name="Kuwahara H."/>
            <person name="Murakami T."/>
            <person name="Takahashi K."/>
            <person name="Kajitani R."/>
            <person name="Toyoda A."/>
            <person name="Itoh T."/>
            <person name="Ohkuma M."/>
            <person name="Hongoh Y."/>
        </authorList>
    </citation>
    <scope>NUCLEOTIDE SEQUENCE [LARGE SCALE GENOMIC DNA]</scope>
    <source>
        <strain evidence="1">ZnDsv-02</strain>
    </source>
</reference>
<proteinExistence type="predicted"/>
<name>A0A6L2R438_9BACT</name>
<organism evidence="1 2">
    <name type="scientific">Candidatus Desulfovibrio kirbyi</name>
    <dbReference type="NCBI Taxonomy" id="2696086"/>
    <lineage>
        <taxon>Bacteria</taxon>
        <taxon>Pseudomonadati</taxon>
        <taxon>Thermodesulfobacteriota</taxon>
        <taxon>Desulfovibrionia</taxon>
        <taxon>Desulfovibrionales</taxon>
        <taxon>Desulfovibrionaceae</taxon>
        <taxon>Desulfovibrio</taxon>
    </lineage>
</organism>
<sequence>MSLSYAKMEDILRDALRLYHYPVAVTWLFTDSEVDAFRTATSHVSPVKPLTFCQWEIAARMQGKTVLGNPASLGCSNAAVSFGWKAIDDKEIKSQLKYCTDIEQTGRFQHSKPRMVANALKAVAVGPLGKAVIAPHVVHFYCDNMQSYHLAVDYMAATDTHPLRPQITMSSAACGGSVFAWLNKTFNCCPACSGSYSSGKTERSEVNVFIPGDHIEATVMRLSQRIAHTGSGAVTHPGDHFPGRDVCKNCPLIVFKEEGKQCAACDT</sequence>
<dbReference type="PANTHER" id="PTHR37954:SF3">
    <property type="entry name" value="DUF169 DOMAIN-CONTAINING PROTEIN"/>
    <property type="match status" value="1"/>
</dbReference>
<dbReference type="PANTHER" id="PTHR37954">
    <property type="entry name" value="BLL4979 PROTEIN"/>
    <property type="match status" value="1"/>
</dbReference>
<dbReference type="Pfam" id="PF02596">
    <property type="entry name" value="DUF169"/>
    <property type="match status" value="1"/>
</dbReference>
<accession>A0A6L2R438</accession>
<evidence type="ECO:0000313" key="1">
    <source>
        <dbReference type="EMBL" id="GFH62279.1"/>
    </source>
</evidence>
<dbReference type="AlphaFoldDB" id="A0A6L2R438"/>
<dbReference type="InterPro" id="IPR003748">
    <property type="entry name" value="DUF169"/>
</dbReference>